<dbReference type="EMBL" id="CM055734">
    <property type="protein sequence ID" value="KAJ8009228.1"/>
    <property type="molecule type" value="Genomic_DNA"/>
</dbReference>
<keyword evidence="2" id="KW-1185">Reference proteome</keyword>
<reference evidence="1" key="1">
    <citation type="submission" date="2021-05" db="EMBL/GenBank/DDBJ databases">
        <authorList>
            <person name="Pan Q."/>
            <person name="Jouanno E."/>
            <person name="Zahm M."/>
            <person name="Klopp C."/>
            <person name="Cabau C."/>
            <person name="Louis A."/>
            <person name="Berthelot C."/>
            <person name="Parey E."/>
            <person name="Roest Crollius H."/>
            <person name="Montfort J."/>
            <person name="Robinson-Rechavi M."/>
            <person name="Bouchez O."/>
            <person name="Lampietro C."/>
            <person name="Lopez Roques C."/>
            <person name="Donnadieu C."/>
            <person name="Postlethwait J."/>
            <person name="Bobe J."/>
            <person name="Dillon D."/>
            <person name="Chandos A."/>
            <person name="von Hippel F."/>
            <person name="Guiguen Y."/>
        </authorList>
    </citation>
    <scope>NUCLEOTIDE SEQUENCE</scope>
    <source>
        <strain evidence="1">YG-Jan2019</strain>
    </source>
</reference>
<proteinExistence type="predicted"/>
<dbReference type="Proteomes" id="UP001157502">
    <property type="component" value="Chromosome 7"/>
</dbReference>
<evidence type="ECO:0000313" key="2">
    <source>
        <dbReference type="Proteomes" id="UP001157502"/>
    </source>
</evidence>
<organism evidence="1 2">
    <name type="scientific">Dallia pectoralis</name>
    <name type="common">Alaska blackfish</name>
    <dbReference type="NCBI Taxonomy" id="75939"/>
    <lineage>
        <taxon>Eukaryota</taxon>
        <taxon>Metazoa</taxon>
        <taxon>Chordata</taxon>
        <taxon>Craniata</taxon>
        <taxon>Vertebrata</taxon>
        <taxon>Euteleostomi</taxon>
        <taxon>Actinopterygii</taxon>
        <taxon>Neopterygii</taxon>
        <taxon>Teleostei</taxon>
        <taxon>Protacanthopterygii</taxon>
        <taxon>Esociformes</taxon>
        <taxon>Umbridae</taxon>
        <taxon>Dallia</taxon>
    </lineage>
</organism>
<protein>
    <submittedName>
        <fullName evidence="1">Uncharacterized protein</fullName>
    </submittedName>
</protein>
<comment type="caution">
    <text evidence="1">The sequence shown here is derived from an EMBL/GenBank/DDBJ whole genome shotgun (WGS) entry which is preliminary data.</text>
</comment>
<gene>
    <name evidence="1" type="ORF">DPEC_G00086710</name>
</gene>
<sequence length="92" mass="10377">MRKIYISGEAFGCIGPVRIGAEVPRQGAAAELRYRRAVRGHVWQIAFQMVLPCGVGPMLLRERMRSQHNMNSNGHLNELEALDIRDPAVVFF</sequence>
<name>A0ACC2H029_DALPE</name>
<evidence type="ECO:0000313" key="1">
    <source>
        <dbReference type="EMBL" id="KAJ8009228.1"/>
    </source>
</evidence>
<accession>A0ACC2H029</accession>